<dbReference type="InterPro" id="IPR001190">
    <property type="entry name" value="SRCR"/>
</dbReference>
<dbReference type="GO" id="GO:0016020">
    <property type="term" value="C:membrane"/>
    <property type="evidence" value="ECO:0007669"/>
    <property type="project" value="InterPro"/>
</dbReference>
<evidence type="ECO:0000313" key="7">
    <source>
        <dbReference type="EMBL" id="KAJ7374460.1"/>
    </source>
</evidence>
<dbReference type="PROSITE" id="PS50287">
    <property type="entry name" value="SRCR_2"/>
    <property type="match status" value="1"/>
</dbReference>
<comment type="caution">
    <text evidence="7">The sequence shown here is derived from an EMBL/GenBank/DDBJ whole genome shotgun (WGS) entry which is preliminary data.</text>
</comment>
<keyword evidence="8" id="KW-1185">Reference proteome</keyword>
<dbReference type="InterPro" id="IPR036772">
    <property type="entry name" value="SRCR-like_dom_sf"/>
</dbReference>
<comment type="caution">
    <text evidence="5">Lacks conserved residue(s) required for the propagation of feature annotation.</text>
</comment>
<evidence type="ECO:0000256" key="3">
    <source>
        <dbReference type="ARBA" id="ARBA00023157"/>
    </source>
</evidence>
<dbReference type="SUPFAM" id="SSF56487">
    <property type="entry name" value="SRCR-like"/>
    <property type="match status" value="1"/>
</dbReference>
<proteinExistence type="predicted"/>
<gene>
    <name evidence="7" type="ORF">OS493_007566</name>
</gene>
<protein>
    <recommendedName>
        <fullName evidence="6">SRCR domain-containing protein</fullName>
    </recommendedName>
</protein>
<reference evidence="7" key="1">
    <citation type="submission" date="2023-01" db="EMBL/GenBank/DDBJ databases">
        <title>Genome assembly of the deep-sea coral Lophelia pertusa.</title>
        <authorList>
            <person name="Herrera S."/>
            <person name="Cordes E."/>
        </authorList>
    </citation>
    <scope>NUCLEOTIDE SEQUENCE</scope>
    <source>
        <strain evidence="7">USNM1676648</strain>
        <tissue evidence="7">Polyp</tissue>
    </source>
</reference>
<evidence type="ECO:0000256" key="5">
    <source>
        <dbReference type="PROSITE-ProRule" id="PRU00196"/>
    </source>
</evidence>
<feature type="domain" description="SRCR" evidence="6">
    <location>
        <begin position="37"/>
        <end position="78"/>
    </location>
</feature>
<keyword evidence="4" id="KW-0325">Glycoprotein</keyword>
<organism evidence="7 8">
    <name type="scientific">Desmophyllum pertusum</name>
    <dbReference type="NCBI Taxonomy" id="174260"/>
    <lineage>
        <taxon>Eukaryota</taxon>
        <taxon>Metazoa</taxon>
        <taxon>Cnidaria</taxon>
        <taxon>Anthozoa</taxon>
        <taxon>Hexacorallia</taxon>
        <taxon>Scleractinia</taxon>
        <taxon>Caryophylliina</taxon>
        <taxon>Caryophylliidae</taxon>
        <taxon>Desmophyllum</taxon>
    </lineage>
</organism>
<accession>A0A9X0CSY0</accession>
<keyword evidence="3" id="KW-1015">Disulfide bond</keyword>
<dbReference type="PANTHER" id="PTHR19331:SF465">
    <property type="entry name" value="EGG PEPTIDE SPERACT RECEPTOR"/>
    <property type="match status" value="1"/>
</dbReference>
<dbReference type="Proteomes" id="UP001163046">
    <property type="component" value="Unassembled WGS sequence"/>
</dbReference>
<evidence type="ECO:0000256" key="4">
    <source>
        <dbReference type="ARBA" id="ARBA00023180"/>
    </source>
</evidence>
<dbReference type="AlphaFoldDB" id="A0A9X0CSY0"/>
<dbReference type="Gene3D" id="3.10.250.10">
    <property type="entry name" value="SRCR-like domain"/>
    <property type="match status" value="1"/>
</dbReference>
<evidence type="ECO:0000313" key="8">
    <source>
        <dbReference type="Proteomes" id="UP001163046"/>
    </source>
</evidence>
<keyword evidence="2" id="KW-0677">Repeat</keyword>
<dbReference type="Pfam" id="PF00530">
    <property type="entry name" value="SRCR"/>
    <property type="match status" value="1"/>
</dbReference>
<keyword evidence="1" id="KW-0732">Signal</keyword>
<sequence length="104" mass="11496">MSAAQERKARCFIAVHELEGKEAWCNRRSSASAGVIFRLVGTTLPHAGIVQIRHDGRWGSFCDWDWGLTQGHVVCRELVTGGLFFTTLGALGDVYEQPQSGRFS</sequence>
<evidence type="ECO:0000259" key="6">
    <source>
        <dbReference type="PROSITE" id="PS50287"/>
    </source>
</evidence>
<dbReference type="OrthoDB" id="536948at2759"/>
<dbReference type="EMBL" id="MU826828">
    <property type="protein sequence ID" value="KAJ7374460.1"/>
    <property type="molecule type" value="Genomic_DNA"/>
</dbReference>
<name>A0A9X0CSY0_9CNID</name>
<dbReference type="PANTHER" id="PTHR19331">
    <property type="entry name" value="SCAVENGER RECEPTOR DOMAIN-CONTAINING"/>
    <property type="match status" value="1"/>
</dbReference>
<evidence type="ECO:0000256" key="2">
    <source>
        <dbReference type="ARBA" id="ARBA00022737"/>
    </source>
</evidence>
<evidence type="ECO:0000256" key="1">
    <source>
        <dbReference type="ARBA" id="ARBA00022729"/>
    </source>
</evidence>